<feature type="transmembrane region" description="Helical" evidence="13">
    <location>
        <begin position="52"/>
        <end position="77"/>
    </location>
</feature>
<dbReference type="InterPro" id="IPR051224">
    <property type="entry name" value="NiCoT_RcnA"/>
</dbReference>
<dbReference type="GO" id="GO:0046583">
    <property type="term" value="F:monoatomic cation efflux transmembrane transporter activity"/>
    <property type="evidence" value="ECO:0007669"/>
    <property type="project" value="TreeGrafter"/>
</dbReference>
<keyword evidence="9" id="KW-0406">Ion transport</keyword>
<protein>
    <recommendedName>
        <fullName evidence="13">Nickel/cobalt efflux system</fullName>
    </recommendedName>
</protein>
<dbReference type="InterPro" id="IPR011541">
    <property type="entry name" value="Ni/Co_transpt_high_affinity"/>
</dbReference>
<keyword evidence="4 13" id="KW-0813">Transport</keyword>
<keyword evidence="8 13" id="KW-1133">Transmembrane helix</keyword>
<dbReference type="NCBIfam" id="NF007454">
    <property type="entry name" value="PRK10019.1"/>
    <property type="match status" value="1"/>
</dbReference>
<evidence type="ECO:0000256" key="6">
    <source>
        <dbReference type="ARBA" id="ARBA00022596"/>
    </source>
</evidence>
<keyword evidence="5" id="KW-1003">Cell membrane</keyword>
<dbReference type="GO" id="GO:0006824">
    <property type="term" value="P:cobalt ion transport"/>
    <property type="evidence" value="ECO:0007669"/>
    <property type="project" value="UniProtKB-KW"/>
</dbReference>
<gene>
    <name evidence="15" type="primary">inmP</name>
</gene>
<keyword evidence="6" id="KW-0533">Nickel</keyword>
<keyword evidence="7 13" id="KW-0812">Transmembrane</keyword>
<evidence type="ECO:0000256" key="11">
    <source>
        <dbReference type="ARBA" id="ARBA00023136"/>
    </source>
</evidence>
<sequence length="278" mass="30544">MTDFTTLLQQGNAWFFIPGAILLGALHGLEPGHSKTMMAAFIVAIRGTLKQAILLGLAATLSHTVVVWVIAMAGMWFGRGWDAQTAEPWFQLLSGGIIIAIALWMLWRTWQGSRAHDHHDHHHEHEHEHEHEHHHEHQHEHHHEHHGALVDADWQDAHQRAHAAEINRRFTGQNVTTGQIMLFGLTGGLIPCPASITILLICLQLKHVALGATLVLSFSVGLALTLVASGAIAAISLKHVSKRWTGFGELSRKAPWFSGALIIAVGIYMMGHGISAIV</sequence>
<proteinExistence type="inferred from homology"/>
<feature type="transmembrane region" description="Helical" evidence="13">
    <location>
        <begin position="12"/>
        <end position="31"/>
    </location>
</feature>
<name>A0A126QFS1_9GAMM</name>
<keyword evidence="12" id="KW-0170">Cobalt</keyword>
<dbReference type="GO" id="GO:0010045">
    <property type="term" value="P:response to nickel cation"/>
    <property type="evidence" value="ECO:0007669"/>
    <property type="project" value="TreeGrafter"/>
</dbReference>
<dbReference type="PANTHER" id="PTHR40659:SF1">
    <property type="entry name" value="NICKEL_COBALT EFFLUX SYSTEM RCNA"/>
    <property type="match status" value="1"/>
</dbReference>
<dbReference type="GO" id="GO:0032025">
    <property type="term" value="P:response to cobalt ion"/>
    <property type="evidence" value="ECO:0007669"/>
    <property type="project" value="TreeGrafter"/>
</dbReference>
<feature type="transmembrane region" description="Helical" evidence="13">
    <location>
        <begin position="207"/>
        <end position="235"/>
    </location>
</feature>
<evidence type="ECO:0000313" key="15">
    <source>
        <dbReference type="EMBL" id="AMK07415.1"/>
    </source>
</evidence>
<evidence type="ECO:0000256" key="10">
    <source>
        <dbReference type="ARBA" id="ARBA00023112"/>
    </source>
</evidence>
<keyword evidence="10" id="KW-0921">Nickel transport</keyword>
<feature type="transmembrane region" description="Helical" evidence="13">
    <location>
        <begin position="180"/>
        <end position="201"/>
    </location>
</feature>
<dbReference type="Pfam" id="PF03824">
    <property type="entry name" value="NicO"/>
    <property type="match status" value="1"/>
</dbReference>
<dbReference type="AlphaFoldDB" id="A0A126QFS1"/>
<keyword evidence="11 13" id="KW-0472">Membrane</keyword>
<evidence type="ECO:0000256" key="8">
    <source>
        <dbReference type="ARBA" id="ARBA00022989"/>
    </source>
</evidence>
<evidence type="ECO:0000256" key="1">
    <source>
        <dbReference type="ARBA" id="ARBA00002510"/>
    </source>
</evidence>
<comment type="similarity">
    <text evidence="13">Belongs to the NiCoT transporter (TC 2.A.52) family.</text>
</comment>
<evidence type="ECO:0000256" key="9">
    <source>
        <dbReference type="ARBA" id="ARBA00023065"/>
    </source>
</evidence>
<organism evidence="15">
    <name type="scientific">gamma proteobacterium NT2-2</name>
    <dbReference type="NCBI Taxonomy" id="1778878"/>
    <lineage>
        <taxon>Bacteria</taxon>
        <taxon>Pseudomonadati</taxon>
        <taxon>Pseudomonadota</taxon>
        <taxon>Gammaproteobacteria</taxon>
    </lineage>
</organism>
<evidence type="ECO:0000256" key="2">
    <source>
        <dbReference type="ARBA" id="ARBA00004651"/>
    </source>
</evidence>
<dbReference type="EMBL" id="KU505135">
    <property type="protein sequence ID" value="AMK07415.1"/>
    <property type="molecule type" value="Genomic_DNA"/>
</dbReference>
<comment type="function">
    <text evidence="1">Efflux system for nickel and cobalt.</text>
</comment>
<dbReference type="Gene3D" id="3.40.50.1980">
    <property type="entry name" value="Nitrogenase molybdenum iron protein domain"/>
    <property type="match status" value="1"/>
</dbReference>
<evidence type="ECO:0000256" key="3">
    <source>
        <dbReference type="ARBA" id="ARBA00022426"/>
    </source>
</evidence>
<evidence type="ECO:0000256" key="4">
    <source>
        <dbReference type="ARBA" id="ARBA00022448"/>
    </source>
</evidence>
<evidence type="ECO:0000256" key="14">
    <source>
        <dbReference type="SAM" id="MobiDB-lite"/>
    </source>
</evidence>
<evidence type="ECO:0000256" key="7">
    <source>
        <dbReference type="ARBA" id="ARBA00022692"/>
    </source>
</evidence>
<dbReference type="GO" id="GO:0015099">
    <property type="term" value="F:nickel cation transmembrane transporter activity"/>
    <property type="evidence" value="ECO:0007669"/>
    <property type="project" value="UniProtKB-UniRule"/>
</dbReference>
<evidence type="ECO:0000256" key="13">
    <source>
        <dbReference type="RuleBase" id="RU362101"/>
    </source>
</evidence>
<dbReference type="PANTHER" id="PTHR40659">
    <property type="entry name" value="NICKEL/COBALT EFFLUX SYSTEM RCNA"/>
    <property type="match status" value="1"/>
</dbReference>
<feature type="transmembrane region" description="Helical" evidence="13">
    <location>
        <begin position="256"/>
        <end position="277"/>
    </location>
</feature>
<feature type="transmembrane region" description="Helical" evidence="13">
    <location>
        <begin position="89"/>
        <end position="107"/>
    </location>
</feature>
<evidence type="ECO:0000256" key="5">
    <source>
        <dbReference type="ARBA" id="ARBA00022475"/>
    </source>
</evidence>
<accession>A0A126QFS1</accession>
<feature type="compositionally biased region" description="Basic and acidic residues" evidence="14">
    <location>
        <begin position="117"/>
        <end position="141"/>
    </location>
</feature>
<comment type="subcellular location">
    <subcellularLocation>
        <location evidence="2 13">Cell membrane</location>
        <topology evidence="2 13">Multi-pass membrane protein</topology>
    </subcellularLocation>
</comment>
<keyword evidence="3" id="KW-0171">Cobalt transport</keyword>
<reference evidence="15" key="1">
    <citation type="journal article" date="2016" name="BMC Genomics">
        <title>A multi-substrate approach for functional metagenomics-based screening for (hemi)cellulases in two wheat straw-degrading microbial consortia unveils novel thermoalkaliphilic enzymes.</title>
        <authorList>
            <person name="Maruthamuthu M."/>
            <person name="Jimenez D.J."/>
            <person name="Stevens P."/>
            <person name="van Elsas J.D."/>
        </authorList>
    </citation>
    <scope>NUCLEOTIDE SEQUENCE</scope>
    <source>
        <strain evidence="15">NT2-2Contig1</strain>
    </source>
</reference>
<feature type="region of interest" description="Disordered" evidence="14">
    <location>
        <begin position="117"/>
        <end position="147"/>
    </location>
</feature>
<evidence type="ECO:0000256" key="12">
    <source>
        <dbReference type="ARBA" id="ARBA00023285"/>
    </source>
</evidence>
<dbReference type="GO" id="GO:0005886">
    <property type="term" value="C:plasma membrane"/>
    <property type="evidence" value="ECO:0007669"/>
    <property type="project" value="UniProtKB-SubCell"/>
</dbReference>